<dbReference type="FunFam" id="3.20.10.10:FF:000002">
    <property type="entry name" value="D-alanine aminotransferase"/>
    <property type="match status" value="1"/>
</dbReference>
<evidence type="ECO:0000313" key="5">
    <source>
        <dbReference type="EMBL" id="MCY9598993.1"/>
    </source>
</evidence>
<dbReference type="KEGG" id="pchi:PC41400_03280"/>
<dbReference type="InterPro" id="IPR050571">
    <property type="entry name" value="Class-IV_PLP-Dep_Aminotrnsfr"/>
</dbReference>
<proteinExistence type="inferred from homology"/>
<comment type="cofactor">
    <cofactor evidence="1">
        <name>pyridoxal 5'-phosphate</name>
        <dbReference type="ChEBI" id="CHEBI:597326"/>
    </cofactor>
</comment>
<dbReference type="GO" id="GO:0005829">
    <property type="term" value="C:cytosol"/>
    <property type="evidence" value="ECO:0007669"/>
    <property type="project" value="TreeGrafter"/>
</dbReference>
<dbReference type="InterPro" id="IPR001544">
    <property type="entry name" value="Aminotrans_IV"/>
</dbReference>
<dbReference type="SUPFAM" id="SSF56752">
    <property type="entry name" value="D-aminoacid aminotransferase-like PLP-dependent enzymes"/>
    <property type="match status" value="1"/>
</dbReference>
<dbReference type="RefSeq" id="WP_042235250.1">
    <property type="nucleotide sequence ID" value="NZ_CP026520.1"/>
</dbReference>
<dbReference type="Pfam" id="PF01063">
    <property type="entry name" value="Aminotran_4"/>
    <property type="match status" value="1"/>
</dbReference>
<dbReference type="InterPro" id="IPR043131">
    <property type="entry name" value="BCAT-like_N"/>
</dbReference>
<reference evidence="6 7" key="1">
    <citation type="submission" date="2018-01" db="EMBL/GenBank/DDBJ databases">
        <title>The whole genome sequencing and assembly of Paenibacillus chitinolyticus KCCM 41400 strain.</title>
        <authorList>
            <person name="Kim J.-Y."/>
            <person name="Park M.-K."/>
            <person name="Lee Y.-J."/>
            <person name="Yi H."/>
            <person name="Bahn Y.-S."/>
            <person name="Kim J.F."/>
            <person name="Lee D.-W."/>
        </authorList>
    </citation>
    <scope>NUCLEOTIDE SEQUENCE [LARGE SCALE GENOMIC DNA]</scope>
    <source>
        <strain evidence="6 7">KCCM 41400</strain>
    </source>
</reference>
<dbReference type="Gene3D" id="3.20.10.10">
    <property type="entry name" value="D-amino Acid Aminotransferase, subunit A, domain 2"/>
    <property type="match status" value="1"/>
</dbReference>
<dbReference type="PANTHER" id="PTHR42743:SF11">
    <property type="entry name" value="AMINODEOXYCHORISMATE LYASE"/>
    <property type="match status" value="1"/>
</dbReference>
<dbReference type="Proteomes" id="UP000288943">
    <property type="component" value="Chromosome"/>
</dbReference>
<keyword evidence="6" id="KW-0456">Lyase</keyword>
<keyword evidence="4" id="KW-0663">Pyridoxal phosphate</keyword>
<comment type="subunit">
    <text evidence="3">Homodimer.</text>
</comment>
<gene>
    <name evidence="5" type="primary">pabC</name>
    <name evidence="5" type="ORF">M5X16_24870</name>
    <name evidence="6" type="ORF">PC41400_03280</name>
</gene>
<comment type="similarity">
    <text evidence="2">Belongs to the class-IV pyridoxal-phosphate-dependent aminotransferase family.</text>
</comment>
<dbReference type="GO" id="GO:0046394">
    <property type="term" value="P:carboxylic acid biosynthetic process"/>
    <property type="evidence" value="ECO:0007669"/>
    <property type="project" value="UniProtKB-ARBA"/>
</dbReference>
<sequence length="292" mass="32837">MKIWMNGNLVEEKEAVVSVYDHGFLYGMGLFETFRTYNGHPFLLKEHMERIREGCAELGIPFHTDETGMRARVEELLRANGLEDAYFRYAVSAGVDMLGLPGGAFYENPSEIIYVKSLPPRNADQPASRPLQLLNLRRNTPESGRRHKSFHYMNNILAKREMMNYPWAHGAEGLFLTDNGGYVAEGIVSNIFWIKGVVCFTPSLTTGILPGITRAFVLKLAEEEGLEISEGLFPWSELCEADEIFVTNSVQEIVSINELFDERGGSITVSRGMAGPVTSRLAQLYRECTRLL</sequence>
<dbReference type="InterPro" id="IPR036038">
    <property type="entry name" value="Aminotransferase-like"/>
</dbReference>
<reference evidence="5 8" key="2">
    <citation type="submission" date="2022-05" db="EMBL/GenBank/DDBJ databases">
        <title>Genome Sequencing of Bee-Associated Microbes.</title>
        <authorList>
            <person name="Dunlap C."/>
        </authorList>
    </citation>
    <scope>NUCLEOTIDE SEQUENCE [LARGE SCALE GENOMIC DNA]</scope>
    <source>
        <strain evidence="5 8">NRRL B-23120</strain>
    </source>
</reference>
<evidence type="ECO:0000256" key="2">
    <source>
        <dbReference type="ARBA" id="ARBA00009320"/>
    </source>
</evidence>
<dbReference type="CDD" id="cd00449">
    <property type="entry name" value="PLPDE_IV"/>
    <property type="match status" value="1"/>
</dbReference>
<dbReference type="AlphaFoldDB" id="A0A410WR33"/>
<organism evidence="6 7">
    <name type="scientific">Paenibacillus chitinolyticus</name>
    <dbReference type="NCBI Taxonomy" id="79263"/>
    <lineage>
        <taxon>Bacteria</taxon>
        <taxon>Bacillati</taxon>
        <taxon>Bacillota</taxon>
        <taxon>Bacilli</taxon>
        <taxon>Bacillales</taxon>
        <taxon>Paenibacillaceae</taxon>
        <taxon>Paenibacillus</taxon>
    </lineage>
</organism>
<protein>
    <submittedName>
        <fullName evidence="6">4-amino-4-deoxychorismate lyase</fullName>
    </submittedName>
    <submittedName>
        <fullName evidence="5">Aminodeoxychorismate lyase</fullName>
        <ecNumber evidence="5">4.1.3.38</ecNumber>
    </submittedName>
</protein>
<dbReference type="NCBIfam" id="NF005800">
    <property type="entry name" value="PRK07650.1"/>
    <property type="match status" value="1"/>
</dbReference>
<dbReference type="GO" id="GO:0008652">
    <property type="term" value="P:amino acid biosynthetic process"/>
    <property type="evidence" value="ECO:0007669"/>
    <property type="project" value="UniProtKB-ARBA"/>
</dbReference>
<dbReference type="EMBL" id="CP026520">
    <property type="protein sequence ID" value="QAV16770.1"/>
    <property type="molecule type" value="Genomic_DNA"/>
</dbReference>
<dbReference type="EMBL" id="JAMDMJ010000038">
    <property type="protein sequence ID" value="MCY9598993.1"/>
    <property type="molecule type" value="Genomic_DNA"/>
</dbReference>
<evidence type="ECO:0000313" key="6">
    <source>
        <dbReference type="EMBL" id="QAV16770.1"/>
    </source>
</evidence>
<dbReference type="PANTHER" id="PTHR42743">
    <property type="entry name" value="AMINO-ACID AMINOTRANSFERASE"/>
    <property type="match status" value="1"/>
</dbReference>
<accession>A0A410WR33</accession>
<dbReference type="InterPro" id="IPR043132">
    <property type="entry name" value="BCAT-like_C"/>
</dbReference>
<name>A0A410WR33_9BACL</name>
<dbReference type="Proteomes" id="UP001527202">
    <property type="component" value="Unassembled WGS sequence"/>
</dbReference>
<evidence type="ECO:0000256" key="3">
    <source>
        <dbReference type="ARBA" id="ARBA00011738"/>
    </source>
</evidence>
<keyword evidence="8" id="KW-1185">Reference proteome</keyword>
<evidence type="ECO:0000256" key="1">
    <source>
        <dbReference type="ARBA" id="ARBA00001933"/>
    </source>
</evidence>
<evidence type="ECO:0000313" key="7">
    <source>
        <dbReference type="Proteomes" id="UP000288943"/>
    </source>
</evidence>
<evidence type="ECO:0000256" key="4">
    <source>
        <dbReference type="ARBA" id="ARBA00022898"/>
    </source>
</evidence>
<dbReference type="EC" id="4.1.3.38" evidence="5"/>
<dbReference type="OrthoDB" id="9805628at2"/>
<dbReference type="GO" id="GO:0008696">
    <property type="term" value="F:4-amino-4-deoxychorismate lyase activity"/>
    <property type="evidence" value="ECO:0007669"/>
    <property type="project" value="UniProtKB-EC"/>
</dbReference>
<dbReference type="Gene3D" id="3.30.470.10">
    <property type="match status" value="1"/>
</dbReference>
<dbReference type="GeneID" id="95373839"/>
<evidence type="ECO:0000313" key="8">
    <source>
        <dbReference type="Proteomes" id="UP001527202"/>
    </source>
</evidence>